<keyword evidence="1" id="KW-0732">Signal</keyword>
<dbReference type="GO" id="GO:0008270">
    <property type="term" value="F:zinc ion binding"/>
    <property type="evidence" value="ECO:0007669"/>
    <property type="project" value="InterPro"/>
</dbReference>
<comment type="caution">
    <text evidence="3">The sequence shown here is derived from an EMBL/GenBank/DDBJ whole genome shotgun (WGS) entry which is preliminary data.</text>
</comment>
<dbReference type="SUPFAM" id="SSF63737">
    <property type="entry name" value="Leukotriene A4 hydrolase N-terminal domain"/>
    <property type="match status" value="1"/>
</dbReference>
<dbReference type="SUPFAM" id="SSF55486">
    <property type="entry name" value="Metalloproteases ('zincins'), catalytic domain"/>
    <property type="match status" value="1"/>
</dbReference>
<sequence>MGTSVVRRTAAALVAVTVVGSGLAACSDDAKKVQIGPPTDLAAAASTPRPDTVYPQFGNAGIDARYYAVDVTWDPDKRQLTGVETITFRPTANLKRVVLDFGSGLHVNRAEIDGASVPDDHEADKLILTARVDKGVDSVLRLEYSGSPAAADAPTDRGSLAYLGWSSASNGEVTSIQQPYGAFTWMAVNDTPSDKAFHDVTLRVPKGWVGISNGALASRSTSGGQTTTSWHGSAPAAPSAMTVAIGPYTSTTAKTGSGTPITTWVHDGDDVSASALTVLPSLVDWLEKQLGPYPFATVGAVVIPGEAGSDTQETLTVPTTADSRSPAALVDQLAHQWWGNEVTPADWHDLWIAEGIPWLVADGDWRVAKTDTPWDYITSSWREADGLNRRHSGPPSHFAPGNFGPASVDYGSALMWQGLRTQIGDEEFAKVLRGLPKAFAGRSVTRAEVLRWVRTETGVDMTASAARWLDGTTTPRN</sequence>
<dbReference type="Pfam" id="PF01433">
    <property type="entry name" value="Peptidase_M1"/>
    <property type="match status" value="1"/>
</dbReference>
<dbReference type="InterPro" id="IPR050344">
    <property type="entry name" value="Peptidase_M1_aminopeptidases"/>
</dbReference>
<reference evidence="3 4" key="1">
    <citation type="submission" date="2019-03" db="EMBL/GenBank/DDBJ databases">
        <authorList>
            <person name="Kim M.K.M."/>
        </authorList>
    </citation>
    <scope>NUCLEOTIDE SEQUENCE [LARGE SCALE GENOMIC DNA]</scope>
    <source>
        <strain evidence="3 4">18JY15-6</strain>
    </source>
</reference>
<evidence type="ECO:0000256" key="1">
    <source>
        <dbReference type="SAM" id="SignalP"/>
    </source>
</evidence>
<dbReference type="InterPro" id="IPR042097">
    <property type="entry name" value="Aminopeptidase_N-like_N_sf"/>
</dbReference>
<evidence type="ECO:0000313" key="3">
    <source>
        <dbReference type="EMBL" id="TCJ29849.1"/>
    </source>
</evidence>
<dbReference type="PANTHER" id="PTHR11533">
    <property type="entry name" value="PROTEASE M1 ZINC METALLOPROTEASE"/>
    <property type="match status" value="1"/>
</dbReference>
<dbReference type="Proteomes" id="UP000295453">
    <property type="component" value="Unassembled WGS sequence"/>
</dbReference>
<dbReference type="InterPro" id="IPR027268">
    <property type="entry name" value="Peptidase_M4/M1_CTD_sf"/>
</dbReference>
<feature type="chain" id="PRO_5020509711" description="Peptidase M1 membrane alanine aminopeptidase domain-containing protein" evidence="1">
    <location>
        <begin position="25"/>
        <end position="477"/>
    </location>
</feature>
<dbReference type="Gene3D" id="2.60.40.1730">
    <property type="entry name" value="tricorn interacting facor f3 domain"/>
    <property type="match status" value="1"/>
</dbReference>
<dbReference type="OrthoDB" id="3885507at2"/>
<dbReference type="Gene3D" id="1.10.390.10">
    <property type="entry name" value="Neutral Protease Domain 2"/>
    <property type="match status" value="1"/>
</dbReference>
<accession>A0A4R1CFH1</accession>
<dbReference type="RefSeq" id="WP_131582252.1">
    <property type="nucleotide sequence ID" value="NZ_SJZJ01000007.1"/>
</dbReference>
<gene>
    <name evidence="3" type="ORF">EPD65_05970</name>
</gene>
<dbReference type="InterPro" id="IPR014782">
    <property type="entry name" value="Peptidase_M1_dom"/>
</dbReference>
<dbReference type="PROSITE" id="PS51257">
    <property type="entry name" value="PROKAR_LIPOPROTEIN"/>
    <property type="match status" value="1"/>
</dbReference>
<keyword evidence="4" id="KW-1185">Reference proteome</keyword>
<dbReference type="PANTHER" id="PTHR11533:SF297">
    <property type="entry name" value="AMINOPEPTIDASE N"/>
    <property type="match status" value="1"/>
</dbReference>
<organism evidence="3 4">
    <name type="scientific">Nocardioides jejuensis</name>
    <dbReference type="NCBI Taxonomy" id="2502782"/>
    <lineage>
        <taxon>Bacteria</taxon>
        <taxon>Bacillati</taxon>
        <taxon>Actinomycetota</taxon>
        <taxon>Actinomycetes</taxon>
        <taxon>Propionibacteriales</taxon>
        <taxon>Nocardioidaceae</taxon>
        <taxon>Nocardioides</taxon>
    </lineage>
</organism>
<dbReference type="GO" id="GO:0008237">
    <property type="term" value="F:metallopeptidase activity"/>
    <property type="evidence" value="ECO:0007669"/>
    <property type="project" value="InterPro"/>
</dbReference>
<proteinExistence type="predicted"/>
<dbReference type="AlphaFoldDB" id="A0A4R1CFH1"/>
<dbReference type="EMBL" id="SJZJ01000007">
    <property type="protein sequence ID" value="TCJ29849.1"/>
    <property type="molecule type" value="Genomic_DNA"/>
</dbReference>
<evidence type="ECO:0000313" key="4">
    <source>
        <dbReference type="Proteomes" id="UP000295453"/>
    </source>
</evidence>
<name>A0A4R1CFH1_9ACTN</name>
<feature type="domain" description="Peptidase M1 membrane alanine aminopeptidase" evidence="2">
    <location>
        <begin position="331"/>
        <end position="468"/>
    </location>
</feature>
<protein>
    <recommendedName>
        <fullName evidence="2">Peptidase M1 membrane alanine aminopeptidase domain-containing protein</fullName>
    </recommendedName>
</protein>
<evidence type="ECO:0000259" key="2">
    <source>
        <dbReference type="Pfam" id="PF01433"/>
    </source>
</evidence>
<feature type="signal peptide" evidence="1">
    <location>
        <begin position="1"/>
        <end position="24"/>
    </location>
</feature>